<evidence type="ECO:0000313" key="4">
    <source>
        <dbReference type="Proteomes" id="UP001642464"/>
    </source>
</evidence>
<keyword evidence="1" id="KW-0472">Membrane</keyword>
<dbReference type="Proteomes" id="UP001642464">
    <property type="component" value="Unassembled WGS sequence"/>
</dbReference>
<sequence length="339" mass="38778">MPVFEAVAALISPVLLLKGTVDQFFLWVNTAVYGDCLYLQMHKIPHHVERAAMSWREGHLMVWPLELSKQVKLQPPHPERDGFVRMVFRICWLLVLWAYMPMLIASVIGGSVSKLKALTADKWLLDLVIGIVPAIALAIGWIVLCLLDAFFAVKIMRMLKERVPWVEKGQPRKCQTWFYPCVVSAILLVCNGEFLWHIFAGTFGNFWPPRWLQDLPERERAVLDNDLMSLGLSSVISSAVVPAVFALFVPPLRLFLTLMGHDQMTSATSFLSFARMHQNLIQSFPHLEKLLREAEDDPYMEESAWQLKVKIWLASIGHNRVSIPLIARLRRALPRKDTE</sequence>
<dbReference type="EMBL" id="CAXAMM010003247">
    <property type="protein sequence ID" value="CAK8999102.1"/>
    <property type="molecule type" value="Genomic_DNA"/>
</dbReference>
<feature type="transmembrane region" description="Helical" evidence="1">
    <location>
        <begin position="128"/>
        <end position="156"/>
    </location>
</feature>
<feature type="signal peptide" evidence="2">
    <location>
        <begin position="1"/>
        <end position="16"/>
    </location>
</feature>
<gene>
    <name evidence="3" type="ORF">SCF082_LOCUS5922</name>
</gene>
<evidence type="ECO:0000313" key="3">
    <source>
        <dbReference type="EMBL" id="CAK8999102.1"/>
    </source>
</evidence>
<accession>A0ABP0I949</accession>
<proteinExistence type="predicted"/>
<feature type="transmembrane region" description="Helical" evidence="1">
    <location>
        <begin position="86"/>
        <end position="108"/>
    </location>
</feature>
<keyword evidence="1" id="KW-1133">Transmembrane helix</keyword>
<comment type="caution">
    <text evidence="3">The sequence shown here is derived from an EMBL/GenBank/DDBJ whole genome shotgun (WGS) entry which is preliminary data.</text>
</comment>
<keyword evidence="1" id="KW-0812">Transmembrane</keyword>
<name>A0ABP0I949_9DINO</name>
<feature type="chain" id="PRO_5046808377" evidence="2">
    <location>
        <begin position="17"/>
        <end position="339"/>
    </location>
</feature>
<organism evidence="3 4">
    <name type="scientific">Durusdinium trenchii</name>
    <dbReference type="NCBI Taxonomy" id="1381693"/>
    <lineage>
        <taxon>Eukaryota</taxon>
        <taxon>Sar</taxon>
        <taxon>Alveolata</taxon>
        <taxon>Dinophyceae</taxon>
        <taxon>Suessiales</taxon>
        <taxon>Symbiodiniaceae</taxon>
        <taxon>Durusdinium</taxon>
    </lineage>
</organism>
<protein>
    <submittedName>
        <fullName evidence="3">Uncharacterized protein</fullName>
    </submittedName>
</protein>
<feature type="transmembrane region" description="Helical" evidence="1">
    <location>
        <begin position="227"/>
        <end position="249"/>
    </location>
</feature>
<keyword evidence="2" id="KW-0732">Signal</keyword>
<keyword evidence="4" id="KW-1185">Reference proteome</keyword>
<evidence type="ECO:0000256" key="2">
    <source>
        <dbReference type="SAM" id="SignalP"/>
    </source>
</evidence>
<evidence type="ECO:0000256" key="1">
    <source>
        <dbReference type="SAM" id="Phobius"/>
    </source>
</evidence>
<feature type="transmembrane region" description="Helical" evidence="1">
    <location>
        <begin position="177"/>
        <end position="207"/>
    </location>
</feature>
<reference evidence="3 4" key="1">
    <citation type="submission" date="2024-02" db="EMBL/GenBank/DDBJ databases">
        <authorList>
            <person name="Chen Y."/>
            <person name="Shah S."/>
            <person name="Dougan E. K."/>
            <person name="Thang M."/>
            <person name="Chan C."/>
        </authorList>
    </citation>
    <scope>NUCLEOTIDE SEQUENCE [LARGE SCALE GENOMIC DNA]</scope>
</reference>